<dbReference type="EMBL" id="SJFN01000011">
    <property type="protein sequence ID" value="TBW38444.1"/>
    <property type="molecule type" value="Genomic_DNA"/>
</dbReference>
<dbReference type="InterPro" id="IPR006315">
    <property type="entry name" value="OM_autotransptr_brl_dom"/>
</dbReference>
<dbReference type="Gene3D" id="2.40.128.130">
    <property type="entry name" value="Autotransporter beta-domain"/>
    <property type="match status" value="1"/>
</dbReference>
<dbReference type="PROSITE" id="PS51208">
    <property type="entry name" value="AUTOTRANSPORTER"/>
    <property type="match status" value="1"/>
</dbReference>
<keyword evidence="3" id="KW-1185">Reference proteome</keyword>
<dbReference type="OrthoDB" id="7967758at2"/>
<dbReference type="NCBIfam" id="TIGR01414">
    <property type="entry name" value="autotrans_barl"/>
    <property type="match status" value="1"/>
</dbReference>
<comment type="caution">
    <text evidence="2">The sequence shown here is derived from an EMBL/GenBank/DDBJ whole genome shotgun (WGS) entry which is preliminary data.</text>
</comment>
<dbReference type="InterPro" id="IPR036709">
    <property type="entry name" value="Autotransporte_beta_dom_sf"/>
</dbReference>
<gene>
    <name evidence="2" type="ORF">EYW49_09245</name>
</gene>
<protein>
    <submittedName>
        <fullName evidence="2">Autotransporter outer membrane beta-barrel domain-containing protein</fullName>
    </submittedName>
</protein>
<dbReference type="SUPFAM" id="SSF51126">
    <property type="entry name" value="Pectin lyase-like"/>
    <property type="match status" value="1"/>
</dbReference>
<feature type="domain" description="Autotransporter" evidence="1">
    <location>
        <begin position="1172"/>
        <end position="1461"/>
    </location>
</feature>
<accession>A0A4Q9VRD5</accession>
<evidence type="ECO:0000259" key="1">
    <source>
        <dbReference type="PROSITE" id="PS51208"/>
    </source>
</evidence>
<proteinExistence type="predicted"/>
<sequence length="1461" mass="139390">MFDLTDTGSRGRSRIGALSSGTALGLGFLSTTLLSFSTAALADCVPGGGNIVCDGGSGPVSFAGAVGALTTSFVNAETSTLGFAATSGGAAQGLNVFLDATSSITSTTNPAVVIEPGLTLDGTALILRNTGGDIGTTTPSGAGILGNLTSTVADGLRATTVGGNGDIRLTQGAGSTISGVTAGLRATSDAGNIFVLGQGTLVAGTNGTALIATATGGSVVVDHDGTVVGGNGIAATSTTGGVSVSVKGTVVTSGAPTASTGVDAAILGAGATNGVGVDTQGATIAVVAPDTAIGIRAANAGTSGTSNVSVIADVTKATATNVLGSATGIVATSAATSTAAILTVTTVGTVTATGKAVSGAGVDATSTDGKITVGGTGAITGATGIRATSTSGDIRITGAGTTTGLDGVAIDVTSGGTVTIDRSGTITGSVVVQGGSGTDLKLGDVAQTAGGATAIATGISTSAASAATTITAFADVVAAVTGGGGAPSVCGNGVGLSGGTISLSAGNVSGCADGVHVQASTAATVTVTSATGTGGDGVDVTVTGGAAKITVNGAATGGTGNGIVVVAQTGSTITANGLATGSAANGISSTVTGAGAVPNTVHANGGALGQTNGIFAAGGDIVIDGAGTVTGTTLRGIDASTVRSIDIETTGAVTGKSGGISAVSTGTDAKLAAVVVNGTGAILAGTGTGIVASSQGGNVTVTPASTVTATTGALAIDASTKAAGTITVTTVATVSAPTGGGIRTSAVDGATTIVAASIATATTGTGIAATATGTGTIDVTLSAGRTIGTSLAEAGKGIVTAATTGKTTVTVDGDLFAVATGIAGTSTSGAIDVTIATAATIDPLVGVDLTTVSGALTVTNAGAIVATTTGVKLTASGDGTLTVTNGGTITSQALVDPVAIALDQKGSKTATVTNEVGGVINGGFTTTGGTNAFVNKGIWNLLPTAAQNGAGNATTGTWTLAGVNTFDNSGTFRIGVANPNATATINGPLTFTNTATGTVALSAGSTLTLTNGNFVNQGRIDLNNGTVDNVLKIGGTFSGSGASTIAVDIDRSSTASAAQRADQLQVGGTTSGTTVVEFHDVGGRGLFSNPIVVVQDGGTSAGFVAAPGTLQSSGLIDYALTRVGSAWAVVSTLNPSGSAAAAGSVAATLTSISTGFIEPTSAFITGPTDPKVDQLALAVWARTKAGRYDVSSDTATRAGGVAATNGASRFRTTFAGFQAGVDGSLSDISESGWNAHFGLTAGSVTLYDADRLSATTSKAKVDAPFFGVYTALTGHGVFADLQIQRNYYDIRLTNAVAGLNGKKVAGQGYTAVASTGAVLPIDATWFVEPSVALNYVRASVGDVGLPGGGTIAVADMDSLIGSLRLRVGAVFQATEKLVLRPSVQASVWHEFAGNATALYTDGPAGPTASISTSRVGTFGQIGATVAGQILDTGATGFIRADYRFGEKIAGESITAGLRYQF</sequence>
<dbReference type="Proteomes" id="UP000292781">
    <property type="component" value="Unassembled WGS sequence"/>
</dbReference>
<name>A0A4Q9VRD5_9HYPH</name>
<evidence type="ECO:0000313" key="3">
    <source>
        <dbReference type="Proteomes" id="UP000292781"/>
    </source>
</evidence>
<dbReference type="RefSeq" id="WP_131308645.1">
    <property type="nucleotide sequence ID" value="NZ_SJFN01000011.1"/>
</dbReference>
<evidence type="ECO:0000313" key="2">
    <source>
        <dbReference type="EMBL" id="TBW38444.1"/>
    </source>
</evidence>
<organism evidence="2 3">
    <name type="scientific">Siculibacillus lacustris</name>
    <dbReference type="NCBI Taxonomy" id="1549641"/>
    <lineage>
        <taxon>Bacteria</taxon>
        <taxon>Pseudomonadati</taxon>
        <taxon>Pseudomonadota</taxon>
        <taxon>Alphaproteobacteria</taxon>
        <taxon>Hyphomicrobiales</taxon>
        <taxon>Ancalomicrobiaceae</taxon>
        <taxon>Siculibacillus</taxon>
    </lineage>
</organism>
<dbReference type="SUPFAM" id="SSF103515">
    <property type="entry name" value="Autotransporter"/>
    <property type="match status" value="1"/>
</dbReference>
<dbReference type="InterPro" id="IPR005546">
    <property type="entry name" value="Autotransporte_beta"/>
</dbReference>
<dbReference type="Gene3D" id="2.160.20.20">
    <property type="match status" value="1"/>
</dbReference>
<dbReference type="InterPro" id="IPR011050">
    <property type="entry name" value="Pectin_lyase_fold/virulence"/>
</dbReference>
<reference evidence="2 3" key="1">
    <citation type="submission" date="2019-02" db="EMBL/GenBank/DDBJ databases">
        <title>Siculibacillus lacustris gen. nov., sp. nov., a new rosette-forming bacterium isolated from a freshwater crater lake (Lake St. Ana, Romania).</title>
        <authorList>
            <person name="Felfoldi T."/>
            <person name="Marton Z."/>
            <person name="Szabo A."/>
            <person name="Mentes A."/>
            <person name="Boka K."/>
            <person name="Marialigeti K."/>
            <person name="Mathe I."/>
            <person name="Koncz M."/>
            <person name="Schumann P."/>
            <person name="Toth E."/>
        </authorList>
    </citation>
    <scope>NUCLEOTIDE SEQUENCE [LARGE SCALE GENOMIC DNA]</scope>
    <source>
        <strain evidence="2 3">SA-279</strain>
    </source>
</reference>
<dbReference type="InterPro" id="IPR012332">
    <property type="entry name" value="Autotransporter_pectin_lyase_C"/>
</dbReference>
<dbReference type="GO" id="GO:0019867">
    <property type="term" value="C:outer membrane"/>
    <property type="evidence" value="ECO:0007669"/>
    <property type="project" value="InterPro"/>
</dbReference>
<dbReference type="SMART" id="SM00869">
    <property type="entry name" value="Autotransporter"/>
    <property type="match status" value="1"/>
</dbReference>